<dbReference type="SUPFAM" id="SSF52922">
    <property type="entry name" value="TK C-terminal domain-like"/>
    <property type="match status" value="1"/>
</dbReference>
<dbReference type="InterPro" id="IPR002869">
    <property type="entry name" value="Pyrv_flavodox_OxRed_cen"/>
</dbReference>
<dbReference type="EMBL" id="JAUJEA010000001">
    <property type="protein sequence ID" value="MDN5200434.1"/>
    <property type="molecule type" value="Genomic_DNA"/>
</dbReference>
<evidence type="ECO:0000256" key="1">
    <source>
        <dbReference type="ARBA" id="ARBA00023002"/>
    </source>
</evidence>
<accession>A0ABT8KIB3</accession>
<dbReference type="Proteomes" id="UP001172082">
    <property type="component" value="Unassembled WGS sequence"/>
</dbReference>
<gene>
    <name evidence="4" type="ORF">QQ008_03655</name>
</gene>
<reference evidence="4" key="1">
    <citation type="submission" date="2023-06" db="EMBL/GenBank/DDBJ databases">
        <title>Genomic of Parafulvivirga corallium.</title>
        <authorList>
            <person name="Wang G."/>
        </authorList>
    </citation>
    <scope>NUCLEOTIDE SEQUENCE</scope>
    <source>
        <strain evidence="4">BMA10</strain>
    </source>
</reference>
<dbReference type="InterPro" id="IPR019752">
    <property type="entry name" value="Pyrv/ketoisovalerate_OxRed_cat"/>
</dbReference>
<dbReference type="Gene3D" id="3.40.920.10">
    <property type="entry name" value="Pyruvate-ferredoxin oxidoreductase, PFOR, domain III"/>
    <property type="match status" value="1"/>
</dbReference>
<dbReference type="Pfam" id="PF01855">
    <property type="entry name" value="POR_N"/>
    <property type="match status" value="1"/>
</dbReference>
<keyword evidence="1" id="KW-0560">Oxidoreductase</keyword>
<evidence type="ECO:0000313" key="5">
    <source>
        <dbReference type="Proteomes" id="UP001172082"/>
    </source>
</evidence>
<dbReference type="InterPro" id="IPR029061">
    <property type="entry name" value="THDP-binding"/>
</dbReference>
<feature type="domain" description="Pyruvate flavodoxin/ferredoxin oxidoreductase pyrimidine binding" evidence="3">
    <location>
        <begin position="260"/>
        <end position="471"/>
    </location>
</feature>
<comment type="caution">
    <text evidence="4">The sequence shown here is derived from an EMBL/GenBank/DDBJ whole genome shotgun (WGS) entry which is preliminary data.</text>
</comment>
<dbReference type="CDD" id="cd07034">
    <property type="entry name" value="TPP_PYR_PFOR_IOR-alpha_like"/>
    <property type="match status" value="1"/>
</dbReference>
<evidence type="ECO:0000313" key="4">
    <source>
        <dbReference type="EMBL" id="MDN5200434.1"/>
    </source>
</evidence>
<dbReference type="Gene3D" id="3.40.50.920">
    <property type="match status" value="1"/>
</dbReference>
<keyword evidence="5" id="KW-1185">Reference proteome</keyword>
<organism evidence="4 5">
    <name type="scientific">Splendidivirga corallicola</name>
    <dbReference type="NCBI Taxonomy" id="3051826"/>
    <lineage>
        <taxon>Bacteria</taxon>
        <taxon>Pseudomonadati</taxon>
        <taxon>Bacteroidota</taxon>
        <taxon>Cytophagia</taxon>
        <taxon>Cytophagales</taxon>
        <taxon>Splendidivirgaceae</taxon>
        <taxon>Splendidivirga</taxon>
    </lineage>
</organism>
<dbReference type="RefSeq" id="WP_346750459.1">
    <property type="nucleotide sequence ID" value="NZ_JAUJEA010000001.1"/>
</dbReference>
<evidence type="ECO:0000259" key="3">
    <source>
        <dbReference type="Pfam" id="PF01855"/>
    </source>
</evidence>
<proteinExistence type="predicted"/>
<dbReference type="InterPro" id="IPR022367">
    <property type="entry name" value="2-oxoacid/accept_OxRdtase_asu"/>
</dbReference>
<sequence length="613" mass="66876">MSKKNGTVELDKVVIRFAGDSGDGMQLTGSQFTFTSALLGNDLATFPDFPAEIRAPQGTVEGVSGFQVQIGKIDIFTPGDQADVLVAMNPAALKSNIKWIKKGGNIIVDSDYFESRNIQKAGFESNPLEDGSMDDFNVIEAPITSLTKTALEGTELDNKSIVRCKNMFALGIMYWLFDRSMDQTISFLDAKFKKKPVLAEANKKALHAGYNYAITIEALPSAYNVPAAVIEKGTYRHISGNQATAWGLMAAAEKINKKLFYGSYPITPASDILHELSKYRNLGVIPLQAEDEIAAVCSAIGASYAGQLAATASSGPGIALKGEAIGLAIMAELPLVVIDVQRGGPSTGLPTKTEQADFNIAMFGRNSEAPCIVIAASTPANCFDFAFESARLSIEHMTPVMFLTDGYLANGSEPWKFPKMADLPEIKVPEAKMNPESFEPYLRDNEKLSRYWATPGTKGLEHRIGGLEKQDLTGNVSYDPANHENMVKLRAEKVDRVANYIPELEVIGEKSGDILLVGWGGTYGALLTATRELQAKGKKVALAHFNYLNPLPKNTEQVLGNYDKVLVCELNMGQFANYLRSTFPSLEFHQYNKVQGLPFTVTELKETIINYLK</sequence>
<dbReference type="SUPFAM" id="SSF52518">
    <property type="entry name" value="Thiamin diphosphate-binding fold (THDP-binding)"/>
    <property type="match status" value="1"/>
</dbReference>
<dbReference type="NCBIfam" id="TIGR03710">
    <property type="entry name" value="OAFO_sf"/>
    <property type="match status" value="1"/>
</dbReference>
<protein>
    <submittedName>
        <fullName evidence="4">2-oxoacid:acceptor oxidoreductase subunit alpha</fullName>
    </submittedName>
</protein>
<dbReference type="PANTHER" id="PTHR32154:SF20">
    <property type="entry name" value="2-OXOGLUTARATE OXIDOREDUCTASE SUBUNIT KORA"/>
    <property type="match status" value="1"/>
</dbReference>
<dbReference type="InterPro" id="IPR009014">
    <property type="entry name" value="Transketo_C/PFOR_II"/>
</dbReference>
<dbReference type="Pfam" id="PF01558">
    <property type="entry name" value="POR"/>
    <property type="match status" value="1"/>
</dbReference>
<evidence type="ECO:0000259" key="2">
    <source>
        <dbReference type="Pfam" id="PF01558"/>
    </source>
</evidence>
<dbReference type="SUPFAM" id="SSF53323">
    <property type="entry name" value="Pyruvate-ferredoxin oxidoreductase, PFOR, domain III"/>
    <property type="match status" value="1"/>
</dbReference>
<dbReference type="Gene3D" id="3.40.50.970">
    <property type="match status" value="1"/>
</dbReference>
<name>A0ABT8KIB3_9BACT</name>
<dbReference type="InterPro" id="IPR050722">
    <property type="entry name" value="Pyruvate:ferred/Flavod_OxRd"/>
</dbReference>
<dbReference type="InterPro" id="IPR002880">
    <property type="entry name" value="Pyrv_Fd/Flavodoxin_OxRdtase_N"/>
</dbReference>
<dbReference type="PANTHER" id="PTHR32154">
    <property type="entry name" value="PYRUVATE-FLAVODOXIN OXIDOREDUCTASE-RELATED"/>
    <property type="match status" value="1"/>
</dbReference>
<feature type="domain" description="Pyruvate/ketoisovalerate oxidoreductase catalytic" evidence="2">
    <location>
        <begin position="22"/>
        <end position="211"/>
    </location>
</feature>